<dbReference type="Pfam" id="PF19640">
    <property type="entry name" value="DUF6143"/>
    <property type="match status" value="1"/>
</dbReference>
<dbReference type="Proteomes" id="UP000450457">
    <property type="component" value="Unassembled WGS sequence"/>
</dbReference>
<evidence type="ECO:0000313" key="2">
    <source>
        <dbReference type="Proteomes" id="UP000450457"/>
    </source>
</evidence>
<accession>A0A845FDF9</accession>
<gene>
    <name evidence="1" type="ORF">GLW00_12085</name>
</gene>
<dbReference type="InterPro" id="IPR046141">
    <property type="entry name" value="DUF6143"/>
</dbReference>
<comment type="caution">
    <text evidence="1">The sequence shown here is derived from an EMBL/GenBank/DDBJ whole genome shotgun (WGS) entry which is preliminary data.</text>
</comment>
<protein>
    <submittedName>
        <fullName evidence="1">Uncharacterized protein</fullName>
    </submittedName>
</protein>
<reference evidence="1 2" key="1">
    <citation type="submission" date="2019-11" db="EMBL/GenBank/DDBJ databases">
        <title>Genome sequences of 17 halophilic strains isolated from different environments.</title>
        <authorList>
            <person name="Furrow R.E."/>
        </authorList>
    </citation>
    <scope>NUCLEOTIDE SEQUENCE [LARGE SCALE GENOMIC DNA]</scope>
    <source>
        <strain evidence="1 2">SL-4</strain>
    </source>
</reference>
<evidence type="ECO:0000313" key="1">
    <source>
        <dbReference type="EMBL" id="MYL71597.1"/>
    </source>
</evidence>
<dbReference type="OrthoDB" id="2858798at2"/>
<name>A0A845FDF9_9BACI</name>
<dbReference type="AlphaFoldDB" id="A0A845FDF9"/>
<organism evidence="1 2">
    <name type="scientific">Halobacillus litoralis</name>
    <dbReference type="NCBI Taxonomy" id="45668"/>
    <lineage>
        <taxon>Bacteria</taxon>
        <taxon>Bacillati</taxon>
        <taxon>Bacillota</taxon>
        <taxon>Bacilli</taxon>
        <taxon>Bacillales</taxon>
        <taxon>Bacillaceae</taxon>
        <taxon>Halobacillus</taxon>
    </lineage>
</organism>
<proteinExistence type="predicted"/>
<sequence>MEIKPKVDIINTAFQSSKGRLFAGTSGVLKTGANKNAWAQLVNPLESNVNLYVSFFALTNFSTKLVKADFVVNADPPGIPHLSSDVSVLKLASNLKPVGKILFNPGVSGSFSGGRVVGTRALSPQKTELGFRVDGRLIIEPGTNAMFFLWSRTSAESQIEFEWYESKTIF</sequence>
<dbReference type="EMBL" id="WMFA01000004">
    <property type="protein sequence ID" value="MYL71597.1"/>
    <property type="molecule type" value="Genomic_DNA"/>
</dbReference>
<dbReference type="GeneID" id="78007743"/>
<dbReference type="RefSeq" id="WP_160914396.1">
    <property type="nucleotide sequence ID" value="NZ_WMFA01000004.1"/>
</dbReference>